<dbReference type="InterPro" id="IPR013154">
    <property type="entry name" value="ADH-like_N"/>
</dbReference>
<dbReference type="InterPro" id="IPR013149">
    <property type="entry name" value="ADH-like_C"/>
</dbReference>
<dbReference type="InterPro" id="IPR036291">
    <property type="entry name" value="NAD(P)-bd_dom_sf"/>
</dbReference>
<comment type="caution">
    <text evidence="2">The sequence shown here is derived from an EMBL/GenBank/DDBJ whole genome shotgun (WGS) entry which is preliminary data.</text>
</comment>
<dbReference type="Pfam" id="PF00107">
    <property type="entry name" value="ADH_zinc_N"/>
    <property type="match status" value="1"/>
</dbReference>
<keyword evidence="3" id="KW-1185">Reference proteome</keyword>
<name>A0A1T2XGI3_9BACL</name>
<dbReference type="SMART" id="SM00829">
    <property type="entry name" value="PKS_ER"/>
    <property type="match status" value="1"/>
</dbReference>
<dbReference type="InterPro" id="IPR052733">
    <property type="entry name" value="Chloroplast_QOR"/>
</dbReference>
<sequence>MKVVAATKYGSPEVLRLIEIDKPVPKDNEILIKVYATTINAGDSRMRSFNVPFVLWLPARIALGLRKPENPILGMELAGIVESVGKHVTRFKPGDRVFGATSHANFGAHAEYKCLSEDGPVLNIPDNVTYEKAATLSIGATTALYFLKKGHIQSGQQVLINGASGSVGTFSVQLAKYYGAEVTGVCSTANVELVKSLGADNVIDYTQVDFTRNGEAYDIIFDTVGKSSLSQCKSSLKKNGSYLNTLRGGTAVIRNEDLDLLIDLVATNRLTPVIDRCYPLEQVVEAHRYVDQGHKKGNVVITLA</sequence>
<dbReference type="GO" id="GO:0016491">
    <property type="term" value="F:oxidoreductase activity"/>
    <property type="evidence" value="ECO:0007669"/>
    <property type="project" value="InterPro"/>
</dbReference>
<dbReference type="EMBL" id="MSZX01000004">
    <property type="protein sequence ID" value="OPA78796.1"/>
    <property type="molecule type" value="Genomic_DNA"/>
</dbReference>
<feature type="domain" description="Enoyl reductase (ER)" evidence="1">
    <location>
        <begin position="10"/>
        <end position="301"/>
    </location>
</feature>
<dbReference type="InterPro" id="IPR020843">
    <property type="entry name" value="ER"/>
</dbReference>
<dbReference type="Pfam" id="PF08240">
    <property type="entry name" value="ADH_N"/>
    <property type="match status" value="1"/>
</dbReference>
<dbReference type="CDD" id="cd08267">
    <property type="entry name" value="MDR1"/>
    <property type="match status" value="1"/>
</dbReference>
<proteinExistence type="predicted"/>
<dbReference type="Gene3D" id="3.90.180.10">
    <property type="entry name" value="Medium-chain alcohol dehydrogenases, catalytic domain"/>
    <property type="match status" value="1"/>
</dbReference>
<organism evidence="2 3">
    <name type="scientific">Paenibacillus selenitireducens</name>
    <dbReference type="NCBI Taxonomy" id="1324314"/>
    <lineage>
        <taxon>Bacteria</taxon>
        <taxon>Bacillati</taxon>
        <taxon>Bacillota</taxon>
        <taxon>Bacilli</taxon>
        <taxon>Bacillales</taxon>
        <taxon>Paenibacillaceae</taxon>
        <taxon>Paenibacillus</taxon>
    </lineage>
</organism>
<protein>
    <submittedName>
        <fullName evidence="2">NAD(P)-dependent alcohol dehydrogenase</fullName>
    </submittedName>
</protein>
<dbReference type="SUPFAM" id="SSF51735">
    <property type="entry name" value="NAD(P)-binding Rossmann-fold domains"/>
    <property type="match status" value="1"/>
</dbReference>
<dbReference type="Pfam" id="PF13602">
    <property type="entry name" value="ADH_zinc_N_2"/>
    <property type="match status" value="1"/>
</dbReference>
<evidence type="ECO:0000313" key="2">
    <source>
        <dbReference type="EMBL" id="OPA78796.1"/>
    </source>
</evidence>
<reference evidence="2 3" key="1">
    <citation type="submission" date="2017-01" db="EMBL/GenBank/DDBJ databases">
        <title>Genome analysis of Paenibacillus selenitrireducens ES3-24.</title>
        <authorList>
            <person name="Xu D."/>
            <person name="Yao R."/>
            <person name="Zheng S."/>
        </authorList>
    </citation>
    <scope>NUCLEOTIDE SEQUENCE [LARGE SCALE GENOMIC DNA]</scope>
    <source>
        <strain evidence="2 3">ES3-24</strain>
    </source>
</reference>
<evidence type="ECO:0000259" key="1">
    <source>
        <dbReference type="SMART" id="SM00829"/>
    </source>
</evidence>
<dbReference type="SUPFAM" id="SSF50129">
    <property type="entry name" value="GroES-like"/>
    <property type="match status" value="1"/>
</dbReference>
<dbReference type="STRING" id="1324314.BVG16_12995"/>
<gene>
    <name evidence="2" type="ORF">BVG16_12995</name>
</gene>
<dbReference type="PANTHER" id="PTHR44013:SF1">
    <property type="entry name" value="ZINC-TYPE ALCOHOL DEHYDROGENASE-LIKE PROTEIN C16A3.02C"/>
    <property type="match status" value="1"/>
</dbReference>
<accession>A0A1T2XGI3</accession>
<dbReference type="PANTHER" id="PTHR44013">
    <property type="entry name" value="ZINC-TYPE ALCOHOL DEHYDROGENASE-LIKE PROTEIN C16A3.02C"/>
    <property type="match status" value="1"/>
</dbReference>
<dbReference type="RefSeq" id="WP_078499122.1">
    <property type="nucleotide sequence ID" value="NZ_MSZX01000004.1"/>
</dbReference>
<dbReference type="InterPro" id="IPR011032">
    <property type="entry name" value="GroES-like_sf"/>
</dbReference>
<dbReference type="Gene3D" id="3.40.50.720">
    <property type="entry name" value="NAD(P)-binding Rossmann-like Domain"/>
    <property type="match status" value="1"/>
</dbReference>
<dbReference type="Proteomes" id="UP000190188">
    <property type="component" value="Unassembled WGS sequence"/>
</dbReference>
<dbReference type="AlphaFoldDB" id="A0A1T2XGI3"/>
<dbReference type="OrthoDB" id="9792162at2"/>
<evidence type="ECO:0000313" key="3">
    <source>
        <dbReference type="Proteomes" id="UP000190188"/>
    </source>
</evidence>